<evidence type="ECO:0000313" key="3">
    <source>
        <dbReference type="Proteomes" id="UP000709466"/>
    </source>
</evidence>
<proteinExistence type="predicted"/>
<dbReference type="Proteomes" id="UP000709466">
    <property type="component" value="Unassembled WGS sequence"/>
</dbReference>
<gene>
    <name evidence="2" type="ORF">HCZ30_07060</name>
</gene>
<keyword evidence="3" id="KW-1185">Reference proteome</keyword>
<evidence type="ECO:0000259" key="1">
    <source>
        <dbReference type="Pfam" id="PF06568"/>
    </source>
</evidence>
<protein>
    <submittedName>
        <fullName evidence="2">DUF1127 domain-containing protein</fullName>
    </submittedName>
</protein>
<dbReference type="InterPro" id="IPR009506">
    <property type="entry name" value="YjiS-like"/>
</dbReference>
<dbReference type="EMBL" id="JAATOP010000004">
    <property type="protein sequence ID" value="NIY72192.1"/>
    <property type="molecule type" value="Genomic_DNA"/>
</dbReference>
<evidence type="ECO:0000313" key="2">
    <source>
        <dbReference type="EMBL" id="NIY72192.1"/>
    </source>
</evidence>
<organism evidence="2 3">
    <name type="scientific">Marivivens donghaensis</name>
    <dbReference type="NCBI Taxonomy" id="1699413"/>
    <lineage>
        <taxon>Bacteria</taxon>
        <taxon>Pseudomonadati</taxon>
        <taxon>Pseudomonadota</taxon>
        <taxon>Alphaproteobacteria</taxon>
        <taxon>Rhodobacterales</taxon>
        <taxon>Paracoccaceae</taxon>
        <taxon>Marivivens group</taxon>
        <taxon>Marivivens</taxon>
    </lineage>
</organism>
<comment type="caution">
    <text evidence="2">The sequence shown here is derived from an EMBL/GenBank/DDBJ whole genome shotgun (WGS) entry which is preliminary data.</text>
</comment>
<dbReference type="Pfam" id="PF06568">
    <property type="entry name" value="YjiS-like"/>
    <property type="match status" value="1"/>
</dbReference>
<accession>A0ABX0VZX1</accession>
<feature type="domain" description="YjiS-like" evidence="1">
    <location>
        <begin position="34"/>
        <end position="60"/>
    </location>
</feature>
<dbReference type="RefSeq" id="WP_167637582.1">
    <property type="nucleotide sequence ID" value="NZ_JAATOP010000004.1"/>
</dbReference>
<sequence>MVTIDNTRAVSPRLTYLVTGFFYDLLDRIEFAYNAKTTAKQLRKLTDRELDDIGLVRADIAKLEARARF</sequence>
<name>A0ABX0VZX1_9RHOB</name>
<reference evidence="2 3" key="1">
    <citation type="submission" date="2020-03" db="EMBL/GenBank/DDBJ databases">
        <title>Bacterial isolates of synthetic phycosphere.</title>
        <authorList>
            <person name="Fu H."/>
            <person name="Moran M.A."/>
        </authorList>
    </citation>
    <scope>NUCLEOTIDE SEQUENCE [LARGE SCALE GENOMIC DNA]</scope>
    <source>
        <strain evidence="2 3">HF1</strain>
    </source>
</reference>